<feature type="transmembrane region" description="Helical" evidence="1">
    <location>
        <begin position="185"/>
        <end position="209"/>
    </location>
</feature>
<dbReference type="PANTHER" id="PTHR37305:SF1">
    <property type="entry name" value="MEMBRANE PROTEIN"/>
    <property type="match status" value="1"/>
</dbReference>
<dbReference type="PANTHER" id="PTHR37305">
    <property type="entry name" value="INTEGRAL MEMBRANE PROTEIN-RELATED"/>
    <property type="match status" value="1"/>
</dbReference>
<keyword evidence="3" id="KW-1185">Reference proteome</keyword>
<feature type="transmembrane region" description="Helical" evidence="1">
    <location>
        <begin position="115"/>
        <end position="140"/>
    </location>
</feature>
<feature type="transmembrane region" description="Helical" evidence="1">
    <location>
        <begin position="160"/>
        <end position="178"/>
    </location>
</feature>
<keyword evidence="1" id="KW-1133">Transmembrane helix</keyword>
<sequence length="261" mass="29786">MSAILYYTASLKNELIKLKRTFAFWLTIISAVLFPILFIVAYIFERKTLVPLAGINPWEKFMVTQIANSTPFFIPMFIVLITSLIMQIEHKSLGIKHLFALPVPKWSIYFGKLSIVILAIIITYVYYYIAILLSGVLLGFVYPDLGFLNFPPEHWRYLKMLMTSFVASFGIIGIQFWLSFRFKNFVIPLGFGMFLAIIGIIVSQAPQLSIYFPYSFSVLSVSLGDKMPLIFGVSSVTIFSIMCFLITSAFGYYNIKTLNIK</sequence>
<dbReference type="Proteomes" id="UP000625976">
    <property type="component" value="Unassembled WGS sequence"/>
</dbReference>
<reference evidence="2" key="1">
    <citation type="journal article" date="2014" name="Int. J. Syst. Evol. Microbiol.">
        <title>Complete genome sequence of Corynebacterium casei LMG S-19264T (=DSM 44701T), isolated from a smear-ripened cheese.</title>
        <authorList>
            <consortium name="US DOE Joint Genome Institute (JGI-PGF)"/>
            <person name="Walter F."/>
            <person name="Albersmeier A."/>
            <person name="Kalinowski J."/>
            <person name="Ruckert C."/>
        </authorList>
    </citation>
    <scope>NUCLEOTIDE SEQUENCE</scope>
    <source>
        <strain evidence="2">CGMCC 1.12751</strain>
    </source>
</reference>
<dbReference type="CDD" id="cd21809">
    <property type="entry name" value="ABC-2_lan_permease-like"/>
    <property type="match status" value="1"/>
</dbReference>
<evidence type="ECO:0000256" key="1">
    <source>
        <dbReference type="SAM" id="Phobius"/>
    </source>
</evidence>
<protein>
    <recommendedName>
        <fullName evidence="4">ABC transporter permease</fullName>
    </recommendedName>
</protein>
<keyword evidence="1" id="KW-0472">Membrane</keyword>
<comment type="caution">
    <text evidence="2">The sequence shown here is derived from an EMBL/GenBank/DDBJ whole genome shotgun (WGS) entry which is preliminary data.</text>
</comment>
<dbReference type="AlphaFoldDB" id="A0A917LNN0"/>
<evidence type="ECO:0000313" key="3">
    <source>
        <dbReference type="Proteomes" id="UP000625976"/>
    </source>
</evidence>
<proteinExistence type="predicted"/>
<feature type="transmembrane region" description="Helical" evidence="1">
    <location>
        <begin position="229"/>
        <end position="253"/>
    </location>
</feature>
<gene>
    <name evidence="2" type="ORF">GCM10010976_17960</name>
</gene>
<feature type="transmembrane region" description="Helical" evidence="1">
    <location>
        <begin position="64"/>
        <end position="86"/>
    </location>
</feature>
<evidence type="ECO:0000313" key="2">
    <source>
        <dbReference type="EMBL" id="GGG46942.1"/>
    </source>
</evidence>
<keyword evidence="1" id="KW-0812">Transmembrane</keyword>
<organism evidence="2 3">
    <name type="scientific">Bizionia arctica</name>
    <dbReference type="NCBI Taxonomy" id="1495645"/>
    <lineage>
        <taxon>Bacteria</taxon>
        <taxon>Pseudomonadati</taxon>
        <taxon>Bacteroidota</taxon>
        <taxon>Flavobacteriia</taxon>
        <taxon>Flavobacteriales</taxon>
        <taxon>Flavobacteriaceae</taxon>
        <taxon>Bizionia</taxon>
    </lineage>
</organism>
<dbReference type="Pfam" id="PF12730">
    <property type="entry name" value="ABC2_membrane_4"/>
    <property type="match status" value="1"/>
</dbReference>
<accession>A0A917LNN0</accession>
<dbReference type="RefSeq" id="WP_188464002.1">
    <property type="nucleotide sequence ID" value="NZ_BMFQ01000002.1"/>
</dbReference>
<name>A0A917LNN0_9FLAO</name>
<dbReference type="EMBL" id="BMFQ01000002">
    <property type="protein sequence ID" value="GGG46942.1"/>
    <property type="molecule type" value="Genomic_DNA"/>
</dbReference>
<reference evidence="2" key="2">
    <citation type="submission" date="2020-09" db="EMBL/GenBank/DDBJ databases">
        <authorList>
            <person name="Sun Q."/>
            <person name="Zhou Y."/>
        </authorList>
    </citation>
    <scope>NUCLEOTIDE SEQUENCE</scope>
    <source>
        <strain evidence="2">CGMCC 1.12751</strain>
    </source>
</reference>
<evidence type="ECO:0008006" key="4">
    <source>
        <dbReference type="Google" id="ProtNLM"/>
    </source>
</evidence>
<feature type="transmembrane region" description="Helical" evidence="1">
    <location>
        <begin position="21"/>
        <end position="44"/>
    </location>
</feature>